<gene>
    <name evidence="1" type="ORF">WJX84_008612</name>
</gene>
<dbReference type="Proteomes" id="UP001485043">
    <property type="component" value="Unassembled WGS sequence"/>
</dbReference>
<evidence type="ECO:0000313" key="2">
    <source>
        <dbReference type="Proteomes" id="UP001485043"/>
    </source>
</evidence>
<accession>A0AAW1T5D6</accession>
<organism evidence="1 2">
    <name type="scientific">Apatococcus fuscideae</name>
    <dbReference type="NCBI Taxonomy" id="2026836"/>
    <lineage>
        <taxon>Eukaryota</taxon>
        <taxon>Viridiplantae</taxon>
        <taxon>Chlorophyta</taxon>
        <taxon>core chlorophytes</taxon>
        <taxon>Trebouxiophyceae</taxon>
        <taxon>Chlorellales</taxon>
        <taxon>Chlorellaceae</taxon>
        <taxon>Apatococcus</taxon>
    </lineage>
</organism>
<evidence type="ECO:0000313" key="1">
    <source>
        <dbReference type="EMBL" id="KAK9864108.1"/>
    </source>
</evidence>
<sequence length="72" mass="7742">MVQMTSLIIQAPYQLIGLAPIQNASGLCRSGLFKLSFSYRLVEGVATSAGSSTFRSLRCLDSSRGCSPWQPS</sequence>
<dbReference type="AlphaFoldDB" id="A0AAW1T5D6"/>
<comment type="caution">
    <text evidence="1">The sequence shown here is derived from an EMBL/GenBank/DDBJ whole genome shotgun (WGS) entry which is preliminary data.</text>
</comment>
<reference evidence="1 2" key="1">
    <citation type="journal article" date="2024" name="Nat. Commun.">
        <title>Phylogenomics reveals the evolutionary origins of lichenization in chlorophyte algae.</title>
        <authorList>
            <person name="Puginier C."/>
            <person name="Libourel C."/>
            <person name="Otte J."/>
            <person name="Skaloud P."/>
            <person name="Haon M."/>
            <person name="Grisel S."/>
            <person name="Petersen M."/>
            <person name="Berrin J.G."/>
            <person name="Delaux P.M."/>
            <person name="Dal Grande F."/>
            <person name="Keller J."/>
        </authorList>
    </citation>
    <scope>NUCLEOTIDE SEQUENCE [LARGE SCALE GENOMIC DNA]</scope>
    <source>
        <strain evidence="1 2">SAG 2523</strain>
    </source>
</reference>
<dbReference type="EMBL" id="JALJOV010000392">
    <property type="protein sequence ID" value="KAK9864108.1"/>
    <property type="molecule type" value="Genomic_DNA"/>
</dbReference>
<keyword evidence="2" id="KW-1185">Reference proteome</keyword>
<protein>
    <submittedName>
        <fullName evidence="1">Uncharacterized protein</fullName>
    </submittedName>
</protein>
<name>A0AAW1T5D6_9CHLO</name>
<proteinExistence type="predicted"/>